<evidence type="ECO:0000313" key="13">
    <source>
        <dbReference type="EMBL" id="CDR37176.1"/>
    </source>
</evidence>
<evidence type="ECO:0000259" key="12">
    <source>
        <dbReference type="PROSITE" id="PS51677"/>
    </source>
</evidence>
<dbReference type="GO" id="GO:0098552">
    <property type="term" value="C:side of membrane"/>
    <property type="evidence" value="ECO:0007669"/>
    <property type="project" value="UniProtKB-KW"/>
</dbReference>
<dbReference type="GO" id="GO:0006032">
    <property type="term" value="P:chitin catabolic process"/>
    <property type="evidence" value="ECO:0007669"/>
    <property type="project" value="UniProtKB-KW"/>
</dbReference>
<evidence type="ECO:0000256" key="8">
    <source>
        <dbReference type="ARBA" id="ARBA00023326"/>
    </source>
</evidence>
<dbReference type="AlphaFoldDB" id="A0A061AP81"/>
<comment type="catalytic activity">
    <reaction evidence="10">
        <text>[(1-&gt;4)-N-acetyl-beta-D-glucosaminyl](n) + n H2O = chitosan + n acetate</text>
        <dbReference type="Rhea" id="RHEA:10464"/>
        <dbReference type="Rhea" id="RHEA-COMP:9593"/>
        <dbReference type="Rhea" id="RHEA-COMP:9597"/>
        <dbReference type="ChEBI" id="CHEBI:15377"/>
        <dbReference type="ChEBI" id="CHEBI:17029"/>
        <dbReference type="ChEBI" id="CHEBI:30089"/>
        <dbReference type="ChEBI" id="CHEBI:57704"/>
        <dbReference type="EC" id="3.5.1.41"/>
    </reaction>
    <physiologicalReaction direction="left-to-right" evidence="10">
        <dbReference type="Rhea" id="RHEA:10465"/>
    </physiologicalReaction>
</comment>
<keyword evidence="4" id="KW-0146">Chitin degradation</keyword>
<dbReference type="InterPro" id="IPR002509">
    <property type="entry name" value="NODB_dom"/>
</dbReference>
<keyword evidence="11" id="KW-0732">Signal</keyword>
<dbReference type="Gene3D" id="3.20.20.370">
    <property type="entry name" value="Glycoside hydrolase/deacetylase"/>
    <property type="match status" value="1"/>
</dbReference>
<keyword evidence="3" id="KW-0325">Glycoprotein</keyword>
<dbReference type="InterPro" id="IPR050248">
    <property type="entry name" value="Polysacc_deacetylase_ArnD"/>
</dbReference>
<feature type="signal peptide" evidence="11">
    <location>
        <begin position="1"/>
        <end position="16"/>
    </location>
</feature>
<evidence type="ECO:0000256" key="1">
    <source>
        <dbReference type="ARBA" id="ARBA00001941"/>
    </source>
</evidence>
<dbReference type="GO" id="GO:0000272">
    <property type="term" value="P:polysaccharide catabolic process"/>
    <property type="evidence" value="ECO:0007669"/>
    <property type="project" value="UniProtKB-KW"/>
</dbReference>
<dbReference type="OrthoDB" id="407355at2759"/>
<evidence type="ECO:0000256" key="6">
    <source>
        <dbReference type="ARBA" id="ARBA00023285"/>
    </source>
</evidence>
<dbReference type="EMBL" id="LK052937">
    <property type="protein sequence ID" value="CDR37176.1"/>
    <property type="molecule type" value="Genomic_DNA"/>
</dbReference>
<dbReference type="PANTHER" id="PTHR10587">
    <property type="entry name" value="GLYCOSYL TRANSFERASE-RELATED"/>
    <property type="match status" value="1"/>
</dbReference>
<evidence type="ECO:0000256" key="7">
    <source>
        <dbReference type="ARBA" id="ARBA00023288"/>
    </source>
</evidence>
<dbReference type="GO" id="GO:0004099">
    <property type="term" value="F:chitin deacetylase activity"/>
    <property type="evidence" value="ECO:0007669"/>
    <property type="project" value="UniProtKB-EC"/>
</dbReference>
<evidence type="ECO:0000256" key="5">
    <source>
        <dbReference type="ARBA" id="ARBA00023277"/>
    </source>
</evidence>
<proteinExistence type="predicted"/>
<dbReference type="Pfam" id="PF01522">
    <property type="entry name" value="Polysacc_deac_1"/>
    <property type="match status" value="1"/>
</dbReference>
<evidence type="ECO:0000256" key="9">
    <source>
        <dbReference type="ARBA" id="ARBA00024056"/>
    </source>
</evidence>
<feature type="chain" id="PRO_5001598174" description="chitin deacetylase" evidence="11">
    <location>
        <begin position="17"/>
        <end position="409"/>
    </location>
</feature>
<keyword evidence="6" id="KW-0170">Cobalt</keyword>
<dbReference type="GO" id="GO:0009272">
    <property type="term" value="P:fungal-type cell wall biogenesis"/>
    <property type="evidence" value="ECO:0007669"/>
    <property type="project" value="UniProtKB-ARBA"/>
</dbReference>
<gene>
    <name evidence="13" type="ORF">RHTO0S_02e11606g</name>
</gene>
<protein>
    <recommendedName>
        <fullName evidence="9">chitin deacetylase</fullName>
        <ecNumber evidence="9">3.5.1.41</ecNumber>
    </recommendedName>
</protein>
<evidence type="ECO:0000256" key="2">
    <source>
        <dbReference type="ARBA" id="ARBA00004609"/>
    </source>
</evidence>
<dbReference type="PROSITE" id="PS51677">
    <property type="entry name" value="NODB"/>
    <property type="match status" value="1"/>
</dbReference>
<comment type="cofactor">
    <cofactor evidence="1">
        <name>Co(2+)</name>
        <dbReference type="ChEBI" id="CHEBI:48828"/>
    </cofactor>
</comment>
<dbReference type="PANTHER" id="PTHR10587:SF135">
    <property type="entry name" value="CHITIN DEACETYLASE 3"/>
    <property type="match status" value="1"/>
</dbReference>
<keyword evidence="8" id="KW-0624">Polysaccharide degradation</keyword>
<accession>A0A061AP81</accession>
<dbReference type="InterPro" id="IPR011330">
    <property type="entry name" value="Glyco_hydro/deAcase_b/a-brl"/>
</dbReference>
<comment type="subcellular location">
    <subcellularLocation>
        <location evidence="2">Cell membrane</location>
        <topology evidence="2">Lipid-anchor</topology>
        <topology evidence="2">GPI-anchor</topology>
    </subcellularLocation>
</comment>
<evidence type="ECO:0000256" key="3">
    <source>
        <dbReference type="ARBA" id="ARBA00022622"/>
    </source>
</evidence>
<evidence type="ECO:0000256" key="11">
    <source>
        <dbReference type="SAM" id="SignalP"/>
    </source>
</evidence>
<organism evidence="13">
    <name type="scientific">Rhodotorula toruloides</name>
    <name type="common">Yeast</name>
    <name type="synonym">Rhodosporidium toruloides</name>
    <dbReference type="NCBI Taxonomy" id="5286"/>
    <lineage>
        <taxon>Eukaryota</taxon>
        <taxon>Fungi</taxon>
        <taxon>Dikarya</taxon>
        <taxon>Basidiomycota</taxon>
        <taxon>Pucciniomycotina</taxon>
        <taxon>Microbotryomycetes</taxon>
        <taxon>Sporidiobolales</taxon>
        <taxon>Sporidiobolaceae</taxon>
        <taxon>Rhodotorula</taxon>
    </lineage>
</organism>
<dbReference type="SUPFAM" id="SSF88713">
    <property type="entry name" value="Glycoside hydrolase/deacetylase"/>
    <property type="match status" value="1"/>
</dbReference>
<keyword evidence="3" id="KW-0472">Membrane</keyword>
<dbReference type="GO" id="GO:0005886">
    <property type="term" value="C:plasma membrane"/>
    <property type="evidence" value="ECO:0007669"/>
    <property type="project" value="UniProtKB-SubCell"/>
</dbReference>
<evidence type="ECO:0000256" key="10">
    <source>
        <dbReference type="ARBA" id="ARBA00048494"/>
    </source>
</evidence>
<sequence length="409" mass="42419">MLLPLLALAAAPITLASPLYARQTGAYPPALQKGPTPKQEWVATYNAAKAAGKIPSFPAATLVGGNPTYPSGTNTGENGVCSWTVSHCFGDNDISDAPDGMYAIAFDDGPLPSSVNLYNFLKQQNQTATHFLIGTNIVNNPDVFKLALSIGGHLAVHTWSHPYMSTLTDMQVLGELGWTAQAIYDQSGGLVPKYWRPPYGDTDDRLRAIAEEVFGLTLVAWNRDSNDWCLNSGPGACRSYGPQSQADLESELKGWMAGSKSPGPCGLEHERGPETVGAFINTYPGIKQHGWDARCIPDLFDADWYQNAARNGTPVPVPAASAIGHGPVSLVVSASSSSVALNSTSAASTATAPVTTSRLSTASAVISSTSPSAAAQSAKSKATSAAPAGALIGSSVALIAVVCGATLLA</sequence>
<feature type="domain" description="NodB homology" evidence="12">
    <location>
        <begin position="100"/>
        <end position="294"/>
    </location>
</feature>
<keyword evidence="7" id="KW-0449">Lipoprotein</keyword>
<keyword evidence="3" id="KW-0336">GPI-anchor</keyword>
<name>A0A061AP81_RHOTO</name>
<dbReference type="EC" id="3.5.1.41" evidence="9"/>
<reference evidence="13" key="1">
    <citation type="journal article" date="2014" name="Genome Announc.">
        <title>Draft genome sequence of Rhodosporidium toruloides CECT1137, an oleaginous yeast of biotechnological interest.</title>
        <authorList>
            <person name="Morin N."/>
            <person name="Calcas X."/>
            <person name="Devillers H."/>
            <person name="Durrens P."/>
            <person name="Sherman D.J."/>
            <person name="Nicaud J.-M."/>
            <person name="Neuveglise C."/>
        </authorList>
    </citation>
    <scope>NUCLEOTIDE SEQUENCE</scope>
    <source>
        <strain evidence="13">CECT1137</strain>
    </source>
</reference>
<evidence type="ECO:0000256" key="4">
    <source>
        <dbReference type="ARBA" id="ARBA00023024"/>
    </source>
</evidence>
<keyword evidence="5" id="KW-0119">Carbohydrate metabolism</keyword>